<dbReference type="STRING" id="32264.T1L112"/>
<feature type="region of interest" description="Disordered" evidence="10">
    <location>
        <begin position="1"/>
        <end position="25"/>
    </location>
</feature>
<comment type="subcellular location">
    <subcellularLocation>
        <location evidence="1 9">Membrane</location>
        <topology evidence="1 9">Multi-pass membrane protein</topology>
    </subcellularLocation>
</comment>
<keyword evidence="3 9" id="KW-0813">Transport</keyword>
<reference evidence="12" key="1">
    <citation type="submission" date="2011-08" db="EMBL/GenBank/DDBJ databases">
        <authorList>
            <person name="Rombauts S."/>
        </authorList>
    </citation>
    <scope>NUCLEOTIDE SEQUENCE</scope>
    <source>
        <strain evidence="12">London</strain>
    </source>
</reference>
<feature type="transmembrane region" description="Helical" evidence="9">
    <location>
        <begin position="53"/>
        <end position="74"/>
    </location>
</feature>
<feature type="transmembrane region" description="Helical" evidence="9">
    <location>
        <begin position="197"/>
        <end position="213"/>
    </location>
</feature>
<evidence type="ECO:0000256" key="1">
    <source>
        <dbReference type="ARBA" id="ARBA00004141"/>
    </source>
</evidence>
<evidence type="ECO:0000256" key="6">
    <source>
        <dbReference type="ARBA" id="ARBA00022989"/>
    </source>
</evidence>
<dbReference type="PANTHER" id="PTHR11958">
    <property type="entry name" value="SODIUM/DICARBOXYLATE SYMPORTER-RELATED"/>
    <property type="match status" value="1"/>
</dbReference>
<organism evidence="11 12">
    <name type="scientific">Tetranychus urticae</name>
    <name type="common">Two-spotted spider mite</name>
    <dbReference type="NCBI Taxonomy" id="32264"/>
    <lineage>
        <taxon>Eukaryota</taxon>
        <taxon>Metazoa</taxon>
        <taxon>Ecdysozoa</taxon>
        <taxon>Arthropoda</taxon>
        <taxon>Chelicerata</taxon>
        <taxon>Arachnida</taxon>
        <taxon>Acari</taxon>
        <taxon>Acariformes</taxon>
        <taxon>Trombidiformes</taxon>
        <taxon>Prostigmata</taxon>
        <taxon>Eleutherengona</taxon>
        <taxon>Raphignathae</taxon>
        <taxon>Tetranychoidea</taxon>
        <taxon>Tetranychidae</taxon>
        <taxon>Tetranychus</taxon>
    </lineage>
</organism>
<dbReference type="GO" id="GO:0015501">
    <property type="term" value="F:glutamate:sodium symporter activity"/>
    <property type="evidence" value="ECO:0007669"/>
    <property type="project" value="TreeGrafter"/>
</dbReference>
<comment type="caution">
    <text evidence="9">Lacks conserved residue(s) required for the propagation of feature annotation.</text>
</comment>
<name>T1L112_TETUR</name>
<dbReference type="Gene3D" id="1.10.3860.10">
    <property type="entry name" value="Sodium:dicarboxylate symporter"/>
    <property type="match status" value="1"/>
</dbReference>
<keyword evidence="8" id="KW-0325">Glycoprotein</keyword>
<dbReference type="Pfam" id="PF00375">
    <property type="entry name" value="SDF"/>
    <property type="match status" value="1"/>
</dbReference>
<keyword evidence="5 9" id="KW-0769">Symport</keyword>
<keyword evidence="7 9" id="KW-0472">Membrane</keyword>
<evidence type="ECO:0000256" key="10">
    <source>
        <dbReference type="SAM" id="MobiDB-lite"/>
    </source>
</evidence>
<dbReference type="PROSITE" id="PS00713">
    <property type="entry name" value="NA_DICARBOXYL_SYMP_1"/>
    <property type="match status" value="1"/>
</dbReference>
<dbReference type="PRINTS" id="PR00173">
    <property type="entry name" value="EDTRNSPORT"/>
</dbReference>
<dbReference type="EMBL" id="CAEY01000889">
    <property type="status" value="NOT_ANNOTATED_CDS"/>
    <property type="molecule type" value="Genomic_DNA"/>
</dbReference>
<dbReference type="AlphaFoldDB" id="T1L112"/>
<reference evidence="11" key="2">
    <citation type="submission" date="2015-06" db="UniProtKB">
        <authorList>
            <consortium name="EnsemblMetazoa"/>
        </authorList>
    </citation>
    <scope>IDENTIFICATION</scope>
</reference>
<dbReference type="SUPFAM" id="SSF118215">
    <property type="entry name" value="Proton glutamate symport protein"/>
    <property type="match status" value="1"/>
</dbReference>
<evidence type="ECO:0000256" key="7">
    <source>
        <dbReference type="ARBA" id="ARBA00023136"/>
    </source>
</evidence>
<evidence type="ECO:0000256" key="2">
    <source>
        <dbReference type="ARBA" id="ARBA00006148"/>
    </source>
</evidence>
<evidence type="ECO:0000256" key="3">
    <source>
        <dbReference type="ARBA" id="ARBA00022448"/>
    </source>
</evidence>
<keyword evidence="4 9" id="KW-0812">Transmembrane</keyword>
<sequence length="214" mass="24009">MDSDANARVPMLQSGSGAKTTASGSNGVQTCVRLTEPRPGVVQRCIDWNLENLLLILTIAAVVGGGVVGGLLRYTYLSDDTQMLIKFPGEILMRMLKMLIVPLIVSSLIAGLAQLDAKQLALIFGSICHITFTHKIREKKCINQDVLTHFVWYFIKIISSILKSLAIFNYSHIFNLLITLLNVYHFLQLSKKKQEKPFTLMFILSFTVYRFLVL</sequence>
<protein>
    <recommendedName>
        <fullName evidence="9">Amino acid transporter</fullName>
    </recommendedName>
</protein>
<proteinExistence type="inferred from homology"/>
<accession>T1L112</accession>
<evidence type="ECO:0000313" key="11">
    <source>
        <dbReference type="EnsemblMetazoa" id="tetur31g00090.1"/>
    </source>
</evidence>
<keyword evidence="6 9" id="KW-1133">Transmembrane helix</keyword>
<dbReference type="GO" id="GO:0015175">
    <property type="term" value="F:neutral L-amino acid transmembrane transporter activity"/>
    <property type="evidence" value="ECO:0007669"/>
    <property type="project" value="TreeGrafter"/>
</dbReference>
<dbReference type="InterPro" id="IPR036458">
    <property type="entry name" value="Na:dicarbo_symporter_sf"/>
</dbReference>
<dbReference type="EnsemblMetazoa" id="tetur31g00090.1">
    <property type="protein sequence ID" value="tetur31g00090.1"/>
    <property type="gene ID" value="tetur31g00090"/>
</dbReference>
<dbReference type="eggNOG" id="KOG3787">
    <property type="taxonomic scope" value="Eukaryota"/>
</dbReference>
<feature type="transmembrane region" description="Helical" evidence="9">
    <location>
        <begin position="173"/>
        <end position="190"/>
    </location>
</feature>
<evidence type="ECO:0000256" key="8">
    <source>
        <dbReference type="ARBA" id="ARBA00023180"/>
    </source>
</evidence>
<dbReference type="InterPro" id="IPR018107">
    <property type="entry name" value="Na-dicarboxylate_symporter_CS"/>
</dbReference>
<dbReference type="HOGENOM" id="CLU_2041042_0_0_1"/>
<evidence type="ECO:0000256" key="4">
    <source>
        <dbReference type="ARBA" id="ARBA00022692"/>
    </source>
</evidence>
<dbReference type="GO" id="GO:0005313">
    <property type="term" value="F:L-glutamate transmembrane transporter activity"/>
    <property type="evidence" value="ECO:0007669"/>
    <property type="project" value="TreeGrafter"/>
</dbReference>
<dbReference type="Proteomes" id="UP000015104">
    <property type="component" value="Unassembled WGS sequence"/>
</dbReference>
<dbReference type="InterPro" id="IPR050746">
    <property type="entry name" value="DAACS"/>
</dbReference>
<dbReference type="GO" id="GO:0005886">
    <property type="term" value="C:plasma membrane"/>
    <property type="evidence" value="ECO:0007669"/>
    <property type="project" value="TreeGrafter"/>
</dbReference>
<evidence type="ECO:0000256" key="9">
    <source>
        <dbReference type="RuleBase" id="RU361216"/>
    </source>
</evidence>
<dbReference type="InterPro" id="IPR001991">
    <property type="entry name" value="Na-dicarboxylate_symporter"/>
</dbReference>
<comment type="similarity">
    <text evidence="2 9">Belongs to the dicarboxylate/amino acid:cation symporter (DAACS) (TC 2.A.23) family.</text>
</comment>
<dbReference type="PANTHER" id="PTHR11958:SF99">
    <property type="entry name" value="SODIUM-DEPENDENT EXCITATORY AMINO ACID TRANSPORTER GLT-6-RELATED"/>
    <property type="match status" value="1"/>
</dbReference>
<evidence type="ECO:0000256" key="5">
    <source>
        <dbReference type="ARBA" id="ARBA00022847"/>
    </source>
</evidence>
<feature type="compositionally biased region" description="Low complexity" evidence="10">
    <location>
        <begin position="14"/>
        <end position="25"/>
    </location>
</feature>
<evidence type="ECO:0000313" key="12">
    <source>
        <dbReference type="Proteomes" id="UP000015104"/>
    </source>
</evidence>
<keyword evidence="12" id="KW-1185">Reference proteome</keyword>
<feature type="transmembrane region" description="Helical" evidence="9">
    <location>
        <begin position="95"/>
        <end position="113"/>
    </location>
</feature>